<evidence type="ECO:0000313" key="1">
    <source>
        <dbReference type="EMBL" id="CAB05585.2"/>
    </source>
</evidence>
<sequence length="384" mass="44955">MNRTEIEIELFARVIKSGHEESIQEVLKTLPEVPFTVEILDKCNIACLIDQFVPNLAPATDFARRIRKWRNASMQREKAKIVKYFTYGTLYDFGGTFVPDHVLKLLTDMMCFDDLALVKCAFKLLGALELSLADFEYYRVHETAAQFQYRFVEADELVRKIEQLRRELSDESLLDQDIPNLEMDNFDQTELLPKLLDNLHLHGDQEEGHYKMMENYEWALWEVLMVHLVQSIKTGNRRVITRAIIHHQEHRFPLALYRKYEIQSLIRALPRKISAASQLFDEIELIEESTLNSQHIEAFREVKKAVNGMEEGEEAWPVLMSLMMGFLKQDDGFVHGAVELLLNCNISRERFVEFAVENTLLNLPYRTEEINELLVKIRSMEPRQ</sequence>
<keyword evidence="2" id="KW-1185">Reference proteome</keyword>
<dbReference type="Pfam" id="PF07149">
    <property type="entry name" value="Pes-10"/>
    <property type="match status" value="1"/>
</dbReference>
<reference evidence="1 2" key="1">
    <citation type="journal article" date="1998" name="Science">
        <title>Genome sequence of the nematode C. elegans: a platform for investigating biology.</title>
        <authorList>
            <consortium name="The C. elegans sequencing consortium"/>
            <person name="Sulson J.E."/>
            <person name="Waterston R."/>
        </authorList>
    </citation>
    <scope>NUCLEOTIDE SEQUENCE [LARGE SCALE GENOMIC DNA]</scope>
    <source>
        <strain evidence="1 2">Bristol N2</strain>
    </source>
</reference>
<dbReference type="InParanoid" id="O62331"/>
<dbReference type="WormBase" id="R06A4.6">
    <property type="protein sequence ID" value="CE48916"/>
    <property type="gene ID" value="WBGene00011049"/>
    <property type="gene designation" value="sdz-26"/>
</dbReference>
<dbReference type="InterPro" id="IPR009819">
    <property type="entry name" value="Pes-10"/>
</dbReference>
<dbReference type="EMBL" id="BX284602">
    <property type="protein sequence ID" value="CAB05585.2"/>
    <property type="molecule type" value="Genomic_DNA"/>
</dbReference>
<organism evidence="1 2">
    <name type="scientific">Caenorhabditis elegans</name>
    <dbReference type="NCBI Taxonomy" id="6239"/>
    <lineage>
        <taxon>Eukaryota</taxon>
        <taxon>Metazoa</taxon>
        <taxon>Ecdysozoa</taxon>
        <taxon>Nematoda</taxon>
        <taxon>Chromadorea</taxon>
        <taxon>Rhabditida</taxon>
        <taxon>Rhabditina</taxon>
        <taxon>Rhabditomorpha</taxon>
        <taxon>Rhabditoidea</taxon>
        <taxon>Rhabditidae</taxon>
        <taxon>Peloderinae</taxon>
        <taxon>Caenorhabditis</taxon>
    </lineage>
</organism>
<dbReference type="FunCoup" id="O62331">
    <property type="interactions" value="308"/>
</dbReference>
<name>O62331_CAEEL</name>
<dbReference type="AGR" id="WB:WBGene00011049"/>
<dbReference type="RefSeq" id="NP_496991.2">
    <property type="nucleotide sequence ID" value="NM_064590.6"/>
</dbReference>
<dbReference type="Proteomes" id="UP000001940">
    <property type="component" value="Chromosome II"/>
</dbReference>
<protein>
    <submittedName>
        <fullName evidence="1">SKN-1 Dependent Zygotic transcript</fullName>
    </submittedName>
</protein>
<dbReference type="Bgee" id="WBGene00011049">
    <property type="expression patterns" value="Expressed in embryo and 3 other cell types or tissues"/>
</dbReference>
<dbReference type="PaxDb" id="6239-R06A4.6"/>
<dbReference type="AlphaFoldDB" id="O62331"/>
<dbReference type="PIR" id="T23947">
    <property type="entry name" value="T23947"/>
</dbReference>
<gene>
    <name evidence="1 3" type="primary">sdz-26</name>
    <name evidence="1" type="ORF">CELE_R06A4.6</name>
    <name evidence="3" type="ORF">R06A4.6</name>
</gene>
<dbReference type="GeneID" id="175095"/>
<evidence type="ECO:0000313" key="2">
    <source>
        <dbReference type="Proteomes" id="UP000001940"/>
    </source>
</evidence>
<dbReference type="STRING" id="6239.R06A4.6.1"/>
<evidence type="ECO:0000313" key="3">
    <source>
        <dbReference type="WormBase" id="R06A4.6"/>
    </source>
</evidence>
<proteinExistence type="predicted"/>
<dbReference type="HOGENOM" id="CLU_720094_0_0_1"/>
<accession>O62331</accession>
<dbReference type="KEGG" id="cel:CELE_R06A4.6"/>
<dbReference type="UCSC" id="R06A4.6">
    <property type="organism name" value="c. elegans"/>
</dbReference>
<dbReference type="CTD" id="175095"/>